<evidence type="ECO:0000313" key="2">
    <source>
        <dbReference type="Proteomes" id="UP000257045"/>
    </source>
</evidence>
<dbReference type="Proteomes" id="UP000257045">
    <property type="component" value="Unassembled WGS sequence"/>
</dbReference>
<dbReference type="RefSeq" id="WP_115569429.1">
    <property type="nucleotide sequence ID" value="NZ_NXLV01000005.1"/>
</dbReference>
<keyword evidence="2" id="KW-1185">Reference proteome</keyword>
<accession>A0A3D8J142</accession>
<reference evidence="1 2" key="1">
    <citation type="submission" date="2018-04" db="EMBL/GenBank/DDBJ databases">
        <title>Novel Campyloabacter and Helicobacter Species and Strains.</title>
        <authorList>
            <person name="Mannion A.J."/>
            <person name="Shen Z."/>
            <person name="Fox J.G."/>
        </authorList>
    </citation>
    <scope>NUCLEOTIDE SEQUENCE [LARGE SCALE GENOMIC DNA]</scope>
    <source>
        <strain evidence="1 2">MIT 04-9366</strain>
    </source>
</reference>
<evidence type="ECO:0000313" key="1">
    <source>
        <dbReference type="EMBL" id="RDU70940.1"/>
    </source>
</evidence>
<comment type="caution">
    <text evidence="1">The sequence shown here is derived from an EMBL/GenBank/DDBJ whole genome shotgun (WGS) entry which is preliminary data.</text>
</comment>
<dbReference type="EMBL" id="NXLV01000005">
    <property type="protein sequence ID" value="RDU70940.1"/>
    <property type="molecule type" value="Genomic_DNA"/>
</dbReference>
<organism evidence="1 2">
    <name type="scientific">Helicobacter brantae</name>
    <dbReference type="NCBI Taxonomy" id="375927"/>
    <lineage>
        <taxon>Bacteria</taxon>
        <taxon>Pseudomonadati</taxon>
        <taxon>Campylobacterota</taxon>
        <taxon>Epsilonproteobacteria</taxon>
        <taxon>Campylobacterales</taxon>
        <taxon>Helicobacteraceae</taxon>
        <taxon>Helicobacter</taxon>
    </lineage>
</organism>
<dbReference type="AlphaFoldDB" id="A0A3D8J142"/>
<gene>
    <name evidence="1" type="ORF">CQA58_03960</name>
</gene>
<protein>
    <submittedName>
        <fullName evidence="1">Uncharacterized protein</fullName>
    </submittedName>
</protein>
<name>A0A3D8J142_9HELI</name>
<proteinExistence type="predicted"/>
<sequence length="122" mass="15019">MNFEKNNKRKEFQNDCWIYGLINQKDREFDREIRSFLLETKALDRSQEAKSVAEKMEKILRYYKFCGGDRRVATMQKIKERFWGIDKNKKLNPPSKWDKYFRRLQRDFRISLEKLERKIANS</sequence>